<evidence type="ECO:0000313" key="13">
    <source>
        <dbReference type="Proteomes" id="UP000325141"/>
    </source>
</evidence>
<accession>A0A5M6CUR4</accession>
<comment type="catalytic activity">
    <reaction evidence="8 10">
        <text>dITP + H2O = dIMP + diphosphate + H(+)</text>
        <dbReference type="Rhea" id="RHEA:28342"/>
        <dbReference type="ChEBI" id="CHEBI:15377"/>
        <dbReference type="ChEBI" id="CHEBI:15378"/>
        <dbReference type="ChEBI" id="CHEBI:33019"/>
        <dbReference type="ChEBI" id="CHEBI:61194"/>
        <dbReference type="ChEBI" id="CHEBI:61382"/>
        <dbReference type="EC" id="3.6.1.66"/>
    </reaction>
</comment>
<evidence type="ECO:0000256" key="5">
    <source>
        <dbReference type="ARBA" id="ARBA00022801"/>
    </source>
</evidence>
<keyword evidence="5 10" id="KW-0378">Hydrolase</keyword>
<organism evidence="12 13">
    <name type="scientific">Paenimyroides baculatum</name>
    <dbReference type="NCBI Taxonomy" id="2608000"/>
    <lineage>
        <taxon>Bacteria</taxon>
        <taxon>Pseudomonadati</taxon>
        <taxon>Bacteroidota</taxon>
        <taxon>Flavobacteriia</taxon>
        <taxon>Flavobacteriales</taxon>
        <taxon>Flavobacteriaceae</taxon>
        <taxon>Paenimyroides</taxon>
    </lineage>
</organism>
<dbReference type="GO" id="GO:0046872">
    <property type="term" value="F:metal ion binding"/>
    <property type="evidence" value="ECO:0007669"/>
    <property type="project" value="UniProtKB-KW"/>
</dbReference>
<dbReference type="HAMAP" id="MF_01405">
    <property type="entry name" value="Non_canon_purine_NTPase"/>
    <property type="match status" value="1"/>
</dbReference>
<comment type="catalytic activity">
    <reaction evidence="10">
        <text>ITP + H2O = IMP + diphosphate + H(+)</text>
        <dbReference type="Rhea" id="RHEA:29399"/>
        <dbReference type="ChEBI" id="CHEBI:15377"/>
        <dbReference type="ChEBI" id="CHEBI:15378"/>
        <dbReference type="ChEBI" id="CHEBI:33019"/>
        <dbReference type="ChEBI" id="CHEBI:58053"/>
        <dbReference type="ChEBI" id="CHEBI:61402"/>
        <dbReference type="EC" id="3.6.1.66"/>
    </reaction>
</comment>
<dbReference type="PANTHER" id="PTHR11067">
    <property type="entry name" value="INOSINE TRIPHOSPHATE PYROPHOSPHATASE/HAM1 PROTEIN"/>
    <property type="match status" value="1"/>
</dbReference>
<evidence type="ECO:0000256" key="6">
    <source>
        <dbReference type="ARBA" id="ARBA00022842"/>
    </source>
</evidence>
<dbReference type="CDD" id="cd00515">
    <property type="entry name" value="HAM1"/>
    <property type="match status" value="1"/>
</dbReference>
<evidence type="ECO:0000256" key="11">
    <source>
        <dbReference type="RuleBase" id="RU003781"/>
    </source>
</evidence>
<dbReference type="EC" id="3.6.1.66" evidence="10"/>
<reference evidence="12 13" key="1">
    <citation type="submission" date="2019-09" db="EMBL/GenBank/DDBJ databases">
        <title>Genome sequence and assembly of Flavobacterium sp.</title>
        <authorList>
            <person name="Chhetri G."/>
        </authorList>
    </citation>
    <scope>NUCLEOTIDE SEQUENCE [LARGE SCALE GENOMIC DNA]</scope>
    <source>
        <strain evidence="12 13">SNL9</strain>
    </source>
</reference>
<keyword evidence="4 10" id="KW-0547">Nucleotide-binding</keyword>
<protein>
    <recommendedName>
        <fullName evidence="10">dITP/XTP pyrophosphatase</fullName>
        <ecNumber evidence="10">3.6.1.66</ecNumber>
    </recommendedName>
    <alternativeName>
        <fullName evidence="10">Non-canonical purine NTP pyrophosphatase</fullName>
    </alternativeName>
    <alternativeName>
        <fullName evidence="10">Non-standard purine NTP pyrophosphatase</fullName>
    </alternativeName>
    <alternativeName>
        <fullName evidence="10">Nucleoside-triphosphate diphosphatase</fullName>
    </alternativeName>
    <alternativeName>
        <fullName evidence="10">Nucleoside-triphosphate pyrophosphatase</fullName>
        <shortName evidence="10">NTPase</shortName>
    </alternativeName>
</protein>
<keyword evidence="3 10" id="KW-0479">Metal-binding</keyword>
<name>A0A5M6CUR4_9FLAO</name>
<comment type="caution">
    <text evidence="12">The sequence shown here is derived from an EMBL/GenBank/DDBJ whole genome shotgun (WGS) entry which is preliminary data.</text>
</comment>
<evidence type="ECO:0000256" key="10">
    <source>
        <dbReference type="HAMAP-Rule" id="MF_01405"/>
    </source>
</evidence>
<comment type="cofactor">
    <cofactor evidence="10">
        <name>Mg(2+)</name>
        <dbReference type="ChEBI" id="CHEBI:18420"/>
    </cofactor>
    <text evidence="10">Binds 1 Mg(2+) ion per subunit.</text>
</comment>
<keyword evidence="7 10" id="KW-0546">Nucleotide metabolism</keyword>
<feature type="binding site" evidence="10">
    <location>
        <begin position="148"/>
        <end position="151"/>
    </location>
    <ligand>
        <name>substrate</name>
    </ligand>
</feature>
<dbReference type="InterPro" id="IPR020922">
    <property type="entry name" value="dITP/XTP_pyrophosphatase"/>
</dbReference>
<dbReference type="GO" id="GO:0035870">
    <property type="term" value="F:dITP diphosphatase activity"/>
    <property type="evidence" value="ECO:0007669"/>
    <property type="project" value="UniProtKB-UniRule"/>
</dbReference>
<dbReference type="GO" id="GO:0009117">
    <property type="term" value="P:nucleotide metabolic process"/>
    <property type="evidence" value="ECO:0007669"/>
    <property type="project" value="UniProtKB-KW"/>
</dbReference>
<feature type="binding site" evidence="10">
    <location>
        <begin position="176"/>
        <end position="177"/>
    </location>
    <ligand>
        <name>substrate</name>
    </ligand>
</feature>
<dbReference type="Pfam" id="PF01725">
    <property type="entry name" value="Ham1p_like"/>
    <property type="match status" value="1"/>
</dbReference>
<sequence>MKIIFASNNKNKVQEIQNQVPKTIQIVTLDEIGCTEDIAETGTTLEENAIIKANYVTKKYGFPCFADDTGLEINALNGEPGVYSARYAGEDKNADKNMDSVLEKLGISTNRKAQFKTVIALNINNQQHLFTGIVEGEIRNEKTGTNGFGYDPIFEPENLGKTFAEMSLEEKNKLSHRGRAVAQLIKFLSEITQ</sequence>
<gene>
    <name evidence="12" type="ORF">F0460_03380</name>
</gene>
<dbReference type="InterPro" id="IPR002637">
    <property type="entry name" value="RdgB/HAM1"/>
</dbReference>
<dbReference type="GO" id="GO:0036220">
    <property type="term" value="F:ITP diphosphatase activity"/>
    <property type="evidence" value="ECO:0007669"/>
    <property type="project" value="UniProtKB-UniRule"/>
</dbReference>
<evidence type="ECO:0000256" key="1">
    <source>
        <dbReference type="ARBA" id="ARBA00008023"/>
    </source>
</evidence>
<evidence type="ECO:0000256" key="4">
    <source>
        <dbReference type="ARBA" id="ARBA00022741"/>
    </source>
</evidence>
<dbReference type="NCBIfam" id="TIGR00042">
    <property type="entry name" value="RdgB/HAM1 family non-canonical purine NTP pyrophosphatase"/>
    <property type="match status" value="1"/>
</dbReference>
<dbReference type="GO" id="GO:0005829">
    <property type="term" value="C:cytosol"/>
    <property type="evidence" value="ECO:0007669"/>
    <property type="project" value="TreeGrafter"/>
</dbReference>
<feature type="binding site" evidence="10">
    <location>
        <position position="69"/>
    </location>
    <ligand>
        <name>substrate</name>
    </ligand>
</feature>
<dbReference type="NCBIfam" id="NF011398">
    <property type="entry name" value="PRK14823.1"/>
    <property type="match status" value="1"/>
</dbReference>
<evidence type="ECO:0000256" key="7">
    <source>
        <dbReference type="ARBA" id="ARBA00023080"/>
    </source>
</evidence>
<dbReference type="GO" id="GO:0009146">
    <property type="term" value="P:purine nucleoside triphosphate catabolic process"/>
    <property type="evidence" value="ECO:0007669"/>
    <property type="project" value="UniProtKB-UniRule"/>
</dbReference>
<dbReference type="GO" id="GO:0036222">
    <property type="term" value="F:XTP diphosphatase activity"/>
    <property type="evidence" value="ECO:0007669"/>
    <property type="project" value="UniProtKB-UniRule"/>
</dbReference>
<feature type="binding site" evidence="10">
    <location>
        <begin position="7"/>
        <end position="12"/>
    </location>
    <ligand>
        <name>substrate</name>
    </ligand>
</feature>
<evidence type="ECO:0000256" key="3">
    <source>
        <dbReference type="ARBA" id="ARBA00022723"/>
    </source>
</evidence>
<comment type="subunit">
    <text evidence="2 10">Homodimer.</text>
</comment>
<keyword evidence="13" id="KW-1185">Reference proteome</keyword>
<dbReference type="Gene3D" id="3.90.950.10">
    <property type="match status" value="1"/>
</dbReference>
<dbReference type="FunFam" id="3.90.950.10:FF:000001">
    <property type="entry name" value="dITP/XTP pyrophosphatase"/>
    <property type="match status" value="1"/>
</dbReference>
<comment type="function">
    <text evidence="10">Pyrophosphatase that catalyzes the hydrolysis of nucleoside triphosphates to their monophosphate derivatives, with a high preference for the non-canonical purine nucleotides XTP (xanthosine triphosphate), dITP (deoxyinosine triphosphate) and ITP. Seems to function as a house-cleaning enzyme that removes non-canonical purine nucleotides from the nucleotide pool, thus preventing their incorporation into DNA/RNA and avoiding chromosomal lesions.</text>
</comment>
<comment type="caution">
    <text evidence="10">Lacks conserved residue(s) required for the propagation of feature annotation.</text>
</comment>
<comment type="catalytic activity">
    <reaction evidence="9 10">
        <text>XTP + H2O = XMP + diphosphate + H(+)</text>
        <dbReference type="Rhea" id="RHEA:28610"/>
        <dbReference type="ChEBI" id="CHEBI:15377"/>
        <dbReference type="ChEBI" id="CHEBI:15378"/>
        <dbReference type="ChEBI" id="CHEBI:33019"/>
        <dbReference type="ChEBI" id="CHEBI:57464"/>
        <dbReference type="ChEBI" id="CHEBI:61314"/>
        <dbReference type="EC" id="3.6.1.66"/>
    </reaction>
</comment>
<dbReference type="GO" id="GO:0017111">
    <property type="term" value="F:ribonucleoside triphosphate phosphatase activity"/>
    <property type="evidence" value="ECO:0007669"/>
    <property type="project" value="InterPro"/>
</dbReference>
<dbReference type="Proteomes" id="UP000325141">
    <property type="component" value="Unassembled WGS sequence"/>
</dbReference>
<feature type="active site" description="Proton acceptor" evidence="10">
    <location>
        <position position="68"/>
    </location>
</feature>
<dbReference type="SUPFAM" id="SSF52972">
    <property type="entry name" value="ITPase-like"/>
    <property type="match status" value="1"/>
</dbReference>
<comment type="similarity">
    <text evidence="1 10 11">Belongs to the HAM1 NTPase family.</text>
</comment>
<keyword evidence="6 10" id="KW-0460">Magnesium</keyword>
<evidence type="ECO:0000256" key="9">
    <source>
        <dbReference type="ARBA" id="ARBA00052017"/>
    </source>
</evidence>
<dbReference type="PANTHER" id="PTHR11067:SF9">
    <property type="entry name" value="INOSINE TRIPHOSPHATE PYROPHOSPHATASE"/>
    <property type="match status" value="1"/>
</dbReference>
<proteinExistence type="inferred from homology"/>
<dbReference type="EMBL" id="VWSG01000002">
    <property type="protein sequence ID" value="KAA5537722.1"/>
    <property type="molecule type" value="Genomic_DNA"/>
</dbReference>
<dbReference type="AlphaFoldDB" id="A0A5M6CUR4"/>
<dbReference type="GO" id="GO:0000166">
    <property type="term" value="F:nucleotide binding"/>
    <property type="evidence" value="ECO:0007669"/>
    <property type="project" value="UniProtKB-KW"/>
</dbReference>
<evidence type="ECO:0000256" key="8">
    <source>
        <dbReference type="ARBA" id="ARBA00051875"/>
    </source>
</evidence>
<dbReference type="RefSeq" id="WP_150010270.1">
    <property type="nucleotide sequence ID" value="NZ_VWSG01000002.1"/>
</dbReference>
<evidence type="ECO:0000313" key="12">
    <source>
        <dbReference type="EMBL" id="KAA5537722.1"/>
    </source>
</evidence>
<feature type="binding site" evidence="10">
    <location>
        <position position="68"/>
    </location>
    <ligand>
        <name>Mg(2+)</name>
        <dbReference type="ChEBI" id="CHEBI:18420"/>
    </ligand>
</feature>
<dbReference type="InterPro" id="IPR029001">
    <property type="entry name" value="ITPase-like_fam"/>
</dbReference>
<feature type="binding site" evidence="10">
    <location>
        <position position="171"/>
    </location>
    <ligand>
        <name>substrate</name>
    </ligand>
</feature>
<evidence type="ECO:0000256" key="2">
    <source>
        <dbReference type="ARBA" id="ARBA00011738"/>
    </source>
</evidence>